<reference evidence="1 2" key="1">
    <citation type="submission" date="2020-08" db="EMBL/GenBank/DDBJ databases">
        <title>Genomic Encyclopedia of Type Strains, Phase IV (KMG-IV): sequencing the most valuable type-strain genomes for metagenomic binning, comparative biology and taxonomic classification.</title>
        <authorList>
            <person name="Goeker M."/>
        </authorList>
    </citation>
    <scope>NUCLEOTIDE SEQUENCE [LARGE SCALE GENOMIC DNA]</scope>
    <source>
        <strain evidence="1 2">DSM 26723</strain>
    </source>
</reference>
<proteinExistence type="predicted"/>
<dbReference type="Proteomes" id="UP000588068">
    <property type="component" value="Unassembled WGS sequence"/>
</dbReference>
<comment type="caution">
    <text evidence="1">The sequence shown here is derived from an EMBL/GenBank/DDBJ whole genome shotgun (WGS) entry which is preliminary data.</text>
</comment>
<sequence length="96" mass="10788">MTLAERAHTQHGLVPLLIWIDSPRRTCALGSIARLSSVSNYSRTTGSVVRRIFLAHEFDVVPGRYWRWASSRSGGRLVCYDFHGLVSESPRSAEDN</sequence>
<gene>
    <name evidence="1" type="ORF">HNQ60_000701</name>
</gene>
<name>A0A841HIH0_9GAMM</name>
<evidence type="ECO:0000313" key="1">
    <source>
        <dbReference type="EMBL" id="MBB6091855.1"/>
    </source>
</evidence>
<dbReference type="AlphaFoldDB" id="A0A841HIH0"/>
<dbReference type="EMBL" id="JACHHZ010000001">
    <property type="protein sequence ID" value="MBB6091855.1"/>
    <property type="molecule type" value="Genomic_DNA"/>
</dbReference>
<accession>A0A841HIH0</accession>
<evidence type="ECO:0000313" key="2">
    <source>
        <dbReference type="Proteomes" id="UP000588068"/>
    </source>
</evidence>
<keyword evidence="2" id="KW-1185">Reference proteome</keyword>
<organism evidence="1 2">
    <name type="scientific">Povalibacter uvarum</name>
    <dbReference type="NCBI Taxonomy" id="732238"/>
    <lineage>
        <taxon>Bacteria</taxon>
        <taxon>Pseudomonadati</taxon>
        <taxon>Pseudomonadota</taxon>
        <taxon>Gammaproteobacteria</taxon>
        <taxon>Steroidobacterales</taxon>
        <taxon>Steroidobacteraceae</taxon>
        <taxon>Povalibacter</taxon>
    </lineage>
</organism>
<protein>
    <submittedName>
        <fullName evidence="1">Uncharacterized protein</fullName>
    </submittedName>
</protein>